<organism evidence="1 2">
    <name type="scientific">Candidatus Epulonipiscium fishelsonii</name>
    <dbReference type="NCBI Taxonomy" id="77094"/>
    <lineage>
        <taxon>Bacteria</taxon>
        <taxon>Bacillati</taxon>
        <taxon>Bacillota</taxon>
        <taxon>Clostridia</taxon>
        <taxon>Lachnospirales</taxon>
        <taxon>Lachnospiraceae</taxon>
        <taxon>Candidatus Epulonipiscium</taxon>
    </lineage>
</organism>
<evidence type="ECO:0000313" key="1">
    <source>
        <dbReference type="EMBL" id="ONI43244.1"/>
    </source>
</evidence>
<name>A0ACC8XHK8_9FIRM</name>
<dbReference type="Proteomes" id="UP000188637">
    <property type="component" value="Unassembled WGS sequence"/>
</dbReference>
<accession>A0ACC8XHK8</accession>
<comment type="caution">
    <text evidence="1">The sequence shown here is derived from an EMBL/GenBank/DDBJ whole genome shotgun (WGS) entry which is preliminary data.</text>
</comment>
<sequence>MYINLEDTQDFLDKDLLLSIEDVISMTLEFEQAPNECEVSLTIVDKDEIQQINKEYRSIDKVTDVLSFPQLEISTTGKLSWPDNLGENIILGDIVLCFPKAIDQAKEYGHTLKREVCFLIVHSMLHLLGYDHIKEEDEKQMLQKQNEILINIQR</sequence>
<reference evidence="1" key="1">
    <citation type="submission" date="2016-08" db="EMBL/GenBank/DDBJ databases">
        <authorList>
            <person name="Ngugi D.K."/>
            <person name="Miyake S."/>
            <person name="Stingl U."/>
        </authorList>
    </citation>
    <scope>NUCLEOTIDE SEQUENCE</scope>
    <source>
        <strain evidence="1">SCG-D08WGA-EpuloA1</strain>
    </source>
</reference>
<gene>
    <name evidence="1" type="ORF">AN640_06570</name>
</gene>
<evidence type="ECO:0000313" key="2">
    <source>
        <dbReference type="Proteomes" id="UP000188637"/>
    </source>
</evidence>
<protein>
    <submittedName>
        <fullName evidence="1">rRNA maturation RNase YbeY</fullName>
    </submittedName>
</protein>
<keyword evidence="2" id="KW-1185">Reference proteome</keyword>
<proteinExistence type="predicted"/>
<dbReference type="EMBL" id="LJHD01000155">
    <property type="protein sequence ID" value="ONI43244.1"/>
    <property type="molecule type" value="Genomic_DNA"/>
</dbReference>